<dbReference type="AlphaFoldDB" id="A0A3S9PXR8"/>
<reference evidence="2 3" key="1">
    <citation type="submission" date="2018-12" db="EMBL/GenBank/DDBJ databases">
        <title>Complete genome sequence of Flaviflexus sp. H23T48.</title>
        <authorList>
            <person name="Bae J.-W."/>
            <person name="Lee J.-Y."/>
        </authorList>
    </citation>
    <scope>NUCLEOTIDE SEQUENCE [LARGE SCALE GENOMIC DNA]</scope>
    <source>
        <strain evidence="2 3">H23T48</strain>
    </source>
</reference>
<sequence>MNAPAVILSVLVALLFVAGAFVLWAMLRTRALFNRVGSFPCSVSEPGSNEWKAGVAVFGAEYLTWYKTGSITRRPSLSFSRHRLSIVDYHQRNEAAGTAVVHFECNGEDWLWAMTNSSVAGVVGWMDGASPVEEPTGM</sequence>
<proteinExistence type="predicted"/>
<evidence type="ECO:0000256" key="1">
    <source>
        <dbReference type="SAM" id="Phobius"/>
    </source>
</evidence>
<keyword evidence="1" id="KW-1133">Transmembrane helix</keyword>
<dbReference type="OrthoDB" id="3267160at2"/>
<dbReference type="KEGG" id="flh:EJ997_06930"/>
<organism evidence="2 3">
    <name type="scientific">Flaviflexus ciconiae</name>
    <dbReference type="NCBI Taxonomy" id="2496867"/>
    <lineage>
        <taxon>Bacteria</taxon>
        <taxon>Bacillati</taxon>
        <taxon>Actinomycetota</taxon>
        <taxon>Actinomycetes</taxon>
        <taxon>Actinomycetales</taxon>
        <taxon>Actinomycetaceae</taxon>
        <taxon>Flaviflexus</taxon>
    </lineage>
</organism>
<keyword evidence="1" id="KW-0472">Membrane</keyword>
<dbReference type="EMBL" id="CP034593">
    <property type="protein sequence ID" value="AZQ77102.1"/>
    <property type="molecule type" value="Genomic_DNA"/>
</dbReference>
<name>A0A3S9PXR8_9ACTO</name>
<evidence type="ECO:0000313" key="2">
    <source>
        <dbReference type="EMBL" id="AZQ77102.1"/>
    </source>
</evidence>
<evidence type="ECO:0000313" key="3">
    <source>
        <dbReference type="Proteomes" id="UP000280344"/>
    </source>
</evidence>
<accession>A0A3S9PXR8</accession>
<keyword evidence="3" id="KW-1185">Reference proteome</keyword>
<dbReference type="Pfam" id="PF10739">
    <property type="entry name" value="DUF2550"/>
    <property type="match status" value="1"/>
</dbReference>
<gene>
    <name evidence="2" type="ORF">EJ997_06930</name>
</gene>
<dbReference type="Proteomes" id="UP000280344">
    <property type="component" value="Chromosome"/>
</dbReference>
<keyword evidence="1" id="KW-0812">Transmembrane</keyword>
<feature type="transmembrane region" description="Helical" evidence="1">
    <location>
        <begin position="6"/>
        <end position="27"/>
    </location>
</feature>
<protein>
    <submittedName>
        <fullName evidence="2">DUF2550 family protein</fullName>
    </submittedName>
</protein>
<dbReference type="InterPro" id="IPR019675">
    <property type="entry name" value="DUF2550"/>
</dbReference>